<comment type="caution">
    <text evidence="2">The sequence shown here is derived from an EMBL/GenBank/DDBJ whole genome shotgun (WGS) entry which is preliminary data.</text>
</comment>
<sequence length="70" mass="7768">MSLIRNKKIVAIILGVITIFITLAILASFRLHNIRAIGADEPEILHQGEDEIDLSKINIDDSMPDCCHAK</sequence>
<reference evidence="3" key="1">
    <citation type="submission" date="2018-11" db="EMBL/GenBank/DDBJ databases">
        <title>Genome sequencing of a novel mesophilic and cellulolytic organism within the genus Hungateiclostridium.</title>
        <authorList>
            <person name="Rettenmaier R."/>
            <person name="Liebl W."/>
            <person name="Zverlov V."/>
        </authorList>
    </citation>
    <scope>NUCLEOTIDE SEQUENCE [LARGE SCALE GENOMIC DNA]</scope>
    <source>
        <strain evidence="3">N2K1</strain>
    </source>
</reference>
<name>A0A4Q0I312_9FIRM</name>
<protein>
    <submittedName>
        <fullName evidence="2">Uncharacterized protein</fullName>
    </submittedName>
</protein>
<evidence type="ECO:0000313" key="2">
    <source>
        <dbReference type="EMBL" id="RXE58630.1"/>
    </source>
</evidence>
<dbReference type="RefSeq" id="WP_069195914.1">
    <property type="nucleotide sequence ID" value="NZ_RLII01000015.1"/>
</dbReference>
<organism evidence="2 3">
    <name type="scientific">Acetivibrio mesophilus</name>
    <dbReference type="NCBI Taxonomy" id="2487273"/>
    <lineage>
        <taxon>Bacteria</taxon>
        <taxon>Bacillati</taxon>
        <taxon>Bacillota</taxon>
        <taxon>Clostridia</taxon>
        <taxon>Eubacteriales</taxon>
        <taxon>Oscillospiraceae</taxon>
        <taxon>Acetivibrio</taxon>
    </lineage>
</organism>
<dbReference type="EMBL" id="RLII01000015">
    <property type="protein sequence ID" value="RXE58630.1"/>
    <property type="molecule type" value="Genomic_DNA"/>
</dbReference>
<gene>
    <name evidence="2" type="ORF">EFD62_11430</name>
</gene>
<keyword evidence="3" id="KW-1185">Reference proteome</keyword>
<keyword evidence="1" id="KW-1133">Transmembrane helix</keyword>
<evidence type="ECO:0000256" key="1">
    <source>
        <dbReference type="SAM" id="Phobius"/>
    </source>
</evidence>
<accession>A0A4Q0I312</accession>
<feature type="transmembrane region" description="Helical" evidence="1">
    <location>
        <begin position="9"/>
        <end position="29"/>
    </location>
</feature>
<proteinExistence type="predicted"/>
<keyword evidence="1" id="KW-0812">Transmembrane</keyword>
<evidence type="ECO:0000313" key="3">
    <source>
        <dbReference type="Proteomes" id="UP000289166"/>
    </source>
</evidence>
<keyword evidence="1" id="KW-0472">Membrane</keyword>
<dbReference type="AlphaFoldDB" id="A0A4Q0I312"/>
<dbReference type="Proteomes" id="UP000289166">
    <property type="component" value="Unassembled WGS sequence"/>
</dbReference>